<name>A0A8X6NQ71_NEPPI</name>
<dbReference type="EMBL" id="BMAW01060587">
    <property type="protein sequence ID" value="GFT26812.1"/>
    <property type="molecule type" value="Genomic_DNA"/>
</dbReference>
<keyword evidence="2" id="KW-1185">Reference proteome</keyword>
<protein>
    <submittedName>
        <fullName evidence="1">Uncharacterized protein</fullName>
    </submittedName>
</protein>
<dbReference type="AlphaFoldDB" id="A0A8X6NQ71"/>
<organism evidence="1 2">
    <name type="scientific">Nephila pilipes</name>
    <name type="common">Giant wood spider</name>
    <name type="synonym">Nephila maculata</name>
    <dbReference type="NCBI Taxonomy" id="299642"/>
    <lineage>
        <taxon>Eukaryota</taxon>
        <taxon>Metazoa</taxon>
        <taxon>Ecdysozoa</taxon>
        <taxon>Arthropoda</taxon>
        <taxon>Chelicerata</taxon>
        <taxon>Arachnida</taxon>
        <taxon>Araneae</taxon>
        <taxon>Araneomorphae</taxon>
        <taxon>Entelegynae</taxon>
        <taxon>Araneoidea</taxon>
        <taxon>Nephilidae</taxon>
        <taxon>Nephila</taxon>
    </lineage>
</organism>
<proteinExistence type="predicted"/>
<comment type="caution">
    <text evidence="1">The sequence shown here is derived from an EMBL/GenBank/DDBJ whole genome shotgun (WGS) entry which is preliminary data.</text>
</comment>
<evidence type="ECO:0000313" key="1">
    <source>
        <dbReference type="EMBL" id="GFT26812.1"/>
    </source>
</evidence>
<gene>
    <name evidence="1" type="ORF">NPIL_199021</name>
</gene>
<reference evidence="1" key="1">
    <citation type="submission" date="2020-08" db="EMBL/GenBank/DDBJ databases">
        <title>Multicomponent nature underlies the extraordinary mechanical properties of spider dragline silk.</title>
        <authorList>
            <person name="Kono N."/>
            <person name="Nakamura H."/>
            <person name="Mori M."/>
            <person name="Yoshida Y."/>
            <person name="Ohtoshi R."/>
            <person name="Malay A.D."/>
            <person name="Moran D.A.P."/>
            <person name="Tomita M."/>
            <person name="Numata K."/>
            <person name="Arakawa K."/>
        </authorList>
    </citation>
    <scope>NUCLEOTIDE SEQUENCE</scope>
</reference>
<dbReference type="Proteomes" id="UP000887013">
    <property type="component" value="Unassembled WGS sequence"/>
</dbReference>
<accession>A0A8X6NQ71</accession>
<evidence type="ECO:0000313" key="2">
    <source>
        <dbReference type="Proteomes" id="UP000887013"/>
    </source>
</evidence>
<sequence>MPSKFSHGPGAGKVENSDLLDQQWLRTVKSMTVLCCKAKWVGSGFRFSFFYVTLKDERYMRRQAEGRRRHDLLFFLSTAEYLHNLQPIQVLMTMFSGAE</sequence>